<feature type="transmembrane region" description="Helical" evidence="9">
    <location>
        <begin position="14"/>
        <end position="39"/>
    </location>
</feature>
<accession>A0A3M0BIM6</accession>
<proteinExistence type="predicted"/>
<dbReference type="GO" id="GO:0005524">
    <property type="term" value="F:ATP binding"/>
    <property type="evidence" value="ECO:0007669"/>
    <property type="project" value="UniProtKB-KW"/>
</dbReference>
<dbReference type="EMBL" id="REFO01000011">
    <property type="protein sequence ID" value="RMA97007.1"/>
    <property type="molecule type" value="Genomic_DNA"/>
</dbReference>
<dbReference type="Pfam" id="PF00005">
    <property type="entry name" value="ABC_tran"/>
    <property type="match status" value="1"/>
</dbReference>
<dbReference type="PANTHER" id="PTHR43394:SF1">
    <property type="entry name" value="ATP-BINDING CASSETTE SUB-FAMILY B MEMBER 10, MITOCHONDRIAL"/>
    <property type="match status" value="1"/>
</dbReference>
<evidence type="ECO:0000259" key="11">
    <source>
        <dbReference type="PROSITE" id="PS50929"/>
    </source>
</evidence>
<organism evidence="12 13">
    <name type="scientific">Hydrogenothermus marinus</name>
    <dbReference type="NCBI Taxonomy" id="133270"/>
    <lineage>
        <taxon>Bacteria</taxon>
        <taxon>Pseudomonadati</taxon>
        <taxon>Aquificota</taxon>
        <taxon>Aquificia</taxon>
        <taxon>Aquificales</taxon>
        <taxon>Hydrogenothermaceae</taxon>
        <taxon>Hydrogenothermus</taxon>
    </lineage>
</organism>
<evidence type="ECO:0000313" key="13">
    <source>
        <dbReference type="Proteomes" id="UP000280842"/>
    </source>
</evidence>
<dbReference type="GO" id="GO:0015421">
    <property type="term" value="F:ABC-type oligopeptide transporter activity"/>
    <property type="evidence" value="ECO:0007669"/>
    <property type="project" value="TreeGrafter"/>
</dbReference>
<keyword evidence="2" id="KW-0813">Transport</keyword>
<evidence type="ECO:0000256" key="7">
    <source>
        <dbReference type="ARBA" id="ARBA00022989"/>
    </source>
</evidence>
<dbReference type="SMART" id="SM00382">
    <property type="entry name" value="AAA"/>
    <property type="match status" value="1"/>
</dbReference>
<evidence type="ECO:0000256" key="9">
    <source>
        <dbReference type="SAM" id="Phobius"/>
    </source>
</evidence>
<keyword evidence="6 12" id="KW-0067">ATP-binding</keyword>
<evidence type="ECO:0000256" key="6">
    <source>
        <dbReference type="ARBA" id="ARBA00022840"/>
    </source>
</evidence>
<reference evidence="12 13" key="1">
    <citation type="submission" date="2018-10" db="EMBL/GenBank/DDBJ databases">
        <title>Genomic Encyclopedia of Archaeal and Bacterial Type Strains, Phase II (KMG-II): from individual species to whole genera.</title>
        <authorList>
            <person name="Goeker M."/>
        </authorList>
    </citation>
    <scope>NUCLEOTIDE SEQUENCE [LARGE SCALE GENOMIC DNA]</scope>
    <source>
        <strain evidence="12 13">VM1</strain>
    </source>
</reference>
<sequence length="566" mass="64692">MENLKFLINIYKRYWLLFVFAFIGSLLESGALAGMAYLVKNVIDDVFISKSYESLIFVIFVLIILAIIKQTGFLLKDFLYPLIIFKALKNLRETFYNKLLSTEPSYLMKLSTGNIISRFTNDLERFSQISSMIGINVITEVLTIIAIIGVLIYRDWKLFLIFVISVPFLALALNYFGEKRKKYSRKLQESLADYTQHISQVISGFEIVKIFNRNIFKKIFEKINNELYKREKKNQLYESLYVASVEIIAYAATAGIIFYGGVRIIKGEITAGDFFSFLGGILILVNSLQVLQRGVVNLKALSPVIDRIKFLLDFPEEKDEGIEFKGLKEKIEYKNVSLRIDKNQILKDINLIIKKGEKVGIVGATGSGKSTLIKILPALIKDYQGKVFLDNNELRKYSVSSLRKHIGMISQEVFIFNDTLRNNLLIAKPDATDEELYEALKKAKADFVFKLEKGLDTNLGEKGSRLSGGERQRISIARIFLKNPDIVIIDEGTSALDVETEEYIMEEIKKEFSDKTIIMITHRLKVLDIVNKIIVMDNGKIIEEGSKEELLKKKGIFYKLYTLSNT</sequence>
<feature type="transmembrane region" description="Helical" evidence="9">
    <location>
        <begin position="240"/>
        <end position="262"/>
    </location>
</feature>
<feature type="transmembrane region" description="Helical" evidence="9">
    <location>
        <begin position="51"/>
        <end position="68"/>
    </location>
</feature>
<dbReference type="Pfam" id="PF00664">
    <property type="entry name" value="ABC_membrane"/>
    <property type="match status" value="1"/>
</dbReference>
<evidence type="ECO:0000256" key="3">
    <source>
        <dbReference type="ARBA" id="ARBA00022475"/>
    </source>
</evidence>
<dbReference type="CDD" id="cd18552">
    <property type="entry name" value="ABC_6TM_MsbA_like"/>
    <property type="match status" value="1"/>
</dbReference>
<dbReference type="RefSeq" id="WP_170145595.1">
    <property type="nucleotide sequence ID" value="NZ_REFO01000011.1"/>
</dbReference>
<evidence type="ECO:0000256" key="2">
    <source>
        <dbReference type="ARBA" id="ARBA00022448"/>
    </source>
</evidence>
<dbReference type="SUPFAM" id="SSF90123">
    <property type="entry name" value="ABC transporter transmembrane region"/>
    <property type="match status" value="1"/>
</dbReference>
<dbReference type="PROSITE" id="PS00211">
    <property type="entry name" value="ABC_TRANSPORTER_1"/>
    <property type="match status" value="1"/>
</dbReference>
<dbReference type="AlphaFoldDB" id="A0A3M0BIM6"/>
<dbReference type="InterPro" id="IPR003593">
    <property type="entry name" value="AAA+_ATPase"/>
</dbReference>
<dbReference type="PROSITE" id="PS50893">
    <property type="entry name" value="ABC_TRANSPORTER_2"/>
    <property type="match status" value="1"/>
</dbReference>
<feature type="domain" description="ABC transporter" evidence="10">
    <location>
        <begin position="331"/>
        <end position="563"/>
    </location>
</feature>
<keyword evidence="5" id="KW-0547">Nucleotide-binding</keyword>
<evidence type="ECO:0000259" key="10">
    <source>
        <dbReference type="PROSITE" id="PS50893"/>
    </source>
</evidence>
<dbReference type="Gene3D" id="3.40.50.300">
    <property type="entry name" value="P-loop containing nucleotide triphosphate hydrolases"/>
    <property type="match status" value="1"/>
</dbReference>
<keyword evidence="4 9" id="KW-0812">Transmembrane</keyword>
<dbReference type="GO" id="GO:0016887">
    <property type="term" value="F:ATP hydrolysis activity"/>
    <property type="evidence" value="ECO:0007669"/>
    <property type="project" value="InterPro"/>
</dbReference>
<dbReference type="InterPro" id="IPR036640">
    <property type="entry name" value="ABC1_TM_sf"/>
</dbReference>
<feature type="domain" description="ABC transmembrane type-1" evidence="11">
    <location>
        <begin position="19"/>
        <end position="300"/>
    </location>
</feature>
<dbReference type="Proteomes" id="UP000280842">
    <property type="component" value="Unassembled WGS sequence"/>
</dbReference>
<evidence type="ECO:0000256" key="1">
    <source>
        <dbReference type="ARBA" id="ARBA00004651"/>
    </source>
</evidence>
<name>A0A3M0BIM6_9AQUI</name>
<evidence type="ECO:0000256" key="5">
    <source>
        <dbReference type="ARBA" id="ARBA00022741"/>
    </source>
</evidence>
<gene>
    <name evidence="12" type="ORF">CLV39_0659</name>
</gene>
<keyword evidence="3" id="KW-1003">Cell membrane</keyword>
<evidence type="ECO:0000256" key="8">
    <source>
        <dbReference type="ARBA" id="ARBA00023136"/>
    </source>
</evidence>
<evidence type="ECO:0000313" key="12">
    <source>
        <dbReference type="EMBL" id="RMA97007.1"/>
    </source>
</evidence>
<dbReference type="PANTHER" id="PTHR43394">
    <property type="entry name" value="ATP-DEPENDENT PERMEASE MDL1, MITOCHONDRIAL"/>
    <property type="match status" value="1"/>
</dbReference>
<feature type="transmembrane region" description="Helical" evidence="9">
    <location>
        <begin position="159"/>
        <end position="177"/>
    </location>
</feature>
<comment type="caution">
    <text evidence="12">The sequence shown here is derived from an EMBL/GenBank/DDBJ whole genome shotgun (WGS) entry which is preliminary data.</text>
</comment>
<evidence type="ECO:0000256" key="4">
    <source>
        <dbReference type="ARBA" id="ARBA00022692"/>
    </source>
</evidence>
<dbReference type="InterPro" id="IPR011527">
    <property type="entry name" value="ABC1_TM_dom"/>
</dbReference>
<protein>
    <submittedName>
        <fullName evidence="12">ATP-binding cassette, subfamily B, MsbA</fullName>
    </submittedName>
</protein>
<dbReference type="InterPro" id="IPR003439">
    <property type="entry name" value="ABC_transporter-like_ATP-bd"/>
</dbReference>
<dbReference type="PROSITE" id="PS50929">
    <property type="entry name" value="ABC_TM1F"/>
    <property type="match status" value="1"/>
</dbReference>
<dbReference type="Gene3D" id="1.20.1560.10">
    <property type="entry name" value="ABC transporter type 1, transmembrane domain"/>
    <property type="match status" value="1"/>
</dbReference>
<dbReference type="InterPro" id="IPR039421">
    <property type="entry name" value="Type_1_exporter"/>
</dbReference>
<dbReference type="GO" id="GO:0005886">
    <property type="term" value="C:plasma membrane"/>
    <property type="evidence" value="ECO:0007669"/>
    <property type="project" value="UniProtKB-SubCell"/>
</dbReference>
<comment type="subcellular location">
    <subcellularLocation>
        <location evidence="1">Cell membrane</location>
        <topology evidence="1">Multi-pass membrane protein</topology>
    </subcellularLocation>
</comment>
<feature type="transmembrane region" description="Helical" evidence="9">
    <location>
        <begin position="133"/>
        <end position="153"/>
    </location>
</feature>
<dbReference type="InterPro" id="IPR017871">
    <property type="entry name" value="ABC_transporter-like_CS"/>
</dbReference>
<keyword evidence="8 9" id="KW-0472">Membrane</keyword>
<keyword evidence="13" id="KW-1185">Reference proteome</keyword>
<keyword evidence="7 9" id="KW-1133">Transmembrane helix</keyword>
<dbReference type="SUPFAM" id="SSF52540">
    <property type="entry name" value="P-loop containing nucleoside triphosphate hydrolases"/>
    <property type="match status" value="1"/>
</dbReference>
<dbReference type="FunFam" id="3.40.50.300:FF:000299">
    <property type="entry name" value="ABC transporter ATP-binding protein/permease"/>
    <property type="match status" value="1"/>
</dbReference>
<dbReference type="InterPro" id="IPR027417">
    <property type="entry name" value="P-loop_NTPase"/>
</dbReference>